<keyword evidence="15" id="KW-1185">Reference proteome</keyword>
<dbReference type="GO" id="GO:0004660">
    <property type="term" value="F:protein farnesyltransferase activity"/>
    <property type="evidence" value="ECO:0007669"/>
    <property type="project" value="UniProtKB-EC"/>
</dbReference>
<dbReference type="PROSITE" id="PS51147">
    <property type="entry name" value="PFTA"/>
    <property type="match status" value="4"/>
</dbReference>
<evidence type="ECO:0000256" key="3">
    <source>
        <dbReference type="ARBA" id="ARBA00012700"/>
    </source>
</evidence>
<evidence type="ECO:0000256" key="1">
    <source>
        <dbReference type="ARBA" id="ARBA00001946"/>
    </source>
</evidence>
<dbReference type="GO" id="GO:0005953">
    <property type="term" value="C:CAAX-protein geranylgeranyltransferase complex"/>
    <property type="evidence" value="ECO:0007669"/>
    <property type="project" value="TreeGrafter"/>
</dbReference>
<evidence type="ECO:0000256" key="10">
    <source>
        <dbReference type="ARBA" id="ARBA00041392"/>
    </source>
</evidence>
<evidence type="ECO:0000256" key="11">
    <source>
        <dbReference type="ARBA" id="ARBA00042436"/>
    </source>
</evidence>
<dbReference type="OrthoDB" id="272289at2759"/>
<evidence type="ECO:0000256" key="12">
    <source>
        <dbReference type="ARBA" id="ARBA00043086"/>
    </source>
</evidence>
<keyword evidence="5" id="KW-0637">Prenyltransferase</keyword>
<comment type="similarity">
    <text evidence="2">Belongs to the protein prenyltransferase subunit alpha family.</text>
</comment>
<dbReference type="EMBL" id="JNBS01000268">
    <property type="protein sequence ID" value="OQS07173.1"/>
    <property type="molecule type" value="Genomic_DNA"/>
</dbReference>
<dbReference type="PANTHER" id="PTHR11129">
    <property type="entry name" value="PROTEIN FARNESYLTRANSFERASE ALPHA SUBUNIT/RAB GERANYLGERANYL TRANSFERASE ALPHA SUBUNIT"/>
    <property type="match status" value="1"/>
</dbReference>
<dbReference type="GO" id="GO:0004662">
    <property type="term" value="F:CAAX-protein geranylgeranyltransferase activity"/>
    <property type="evidence" value="ECO:0007669"/>
    <property type="project" value="UniProtKB-EC"/>
</dbReference>
<evidence type="ECO:0000256" key="2">
    <source>
        <dbReference type="ARBA" id="ARBA00006734"/>
    </source>
</evidence>
<dbReference type="InterPro" id="IPR002088">
    <property type="entry name" value="Prenyl_trans_a"/>
</dbReference>
<dbReference type="Pfam" id="PF01239">
    <property type="entry name" value="PPTA"/>
    <property type="match status" value="5"/>
</dbReference>
<keyword evidence="8" id="KW-0460">Magnesium</keyword>
<evidence type="ECO:0000256" key="6">
    <source>
        <dbReference type="ARBA" id="ARBA00022679"/>
    </source>
</evidence>
<dbReference type="GO" id="GO:0005965">
    <property type="term" value="C:protein farnesyltransferase complex"/>
    <property type="evidence" value="ECO:0007669"/>
    <property type="project" value="TreeGrafter"/>
</dbReference>
<dbReference type="AlphaFoldDB" id="A0A1W0AA65"/>
<proteinExistence type="inferred from homology"/>
<sequence length="294" mass="34057">MEFVTSEVWSDVVRVPQDDGPNPAGLYELMKLLDREVMDLFRAVLLSDELSERTLALTEVVIECNAANYTAWVFRRKILKALGSNLADELDFTMDKALENPKNYQVWHHRREIVDLHNDCGLELPFIAQALQDDSKNYHCWSYRQWVVQRFNLWDGELAFVEQMIAHDMRNNSAWNHRWYVMNHVPPTAIVRAKEIDFAFEYIAKAPHNESAWNYLRGWIAHQDFVDQPMVQAKCEAIYAAHPTCVFAGNVLVDIYTQEGSPTSVTAAKRILDELTTCDPIRASYWTYLKKGLP</sequence>
<evidence type="ECO:0000256" key="13">
    <source>
        <dbReference type="ARBA" id="ARBA00043219"/>
    </source>
</evidence>
<accession>A0A1W0AA65</accession>
<name>A0A1W0AA65_9STRA</name>
<comment type="caution">
    <text evidence="14">The sequence shown here is derived from an EMBL/GenBank/DDBJ whole genome shotgun (WGS) entry which is preliminary data.</text>
</comment>
<dbReference type="PANTHER" id="PTHR11129:SF1">
    <property type="entry name" value="PROTEIN FARNESYLTRANSFERASE_GERANYLGERANYLTRANSFERASE TYPE-1 SUBUNIT ALPHA"/>
    <property type="match status" value="1"/>
</dbReference>
<comment type="cofactor">
    <cofactor evidence="1">
        <name>Mg(2+)</name>
        <dbReference type="ChEBI" id="CHEBI:18420"/>
    </cofactor>
</comment>
<dbReference type="Proteomes" id="UP000243217">
    <property type="component" value="Unassembled WGS sequence"/>
</dbReference>
<evidence type="ECO:0000256" key="9">
    <source>
        <dbReference type="ARBA" id="ARBA00040965"/>
    </source>
</evidence>
<evidence type="ECO:0000256" key="5">
    <source>
        <dbReference type="ARBA" id="ARBA00022602"/>
    </source>
</evidence>
<dbReference type="EC" id="2.5.1.58" evidence="4"/>
<protein>
    <recommendedName>
        <fullName evidence="9">Protein farnesyltransferase/geranylgeranyltransferase type-1 subunit alpha</fullName>
        <ecNumber evidence="4">2.5.1.58</ecNumber>
        <ecNumber evidence="3">2.5.1.59</ecNumber>
    </recommendedName>
    <alternativeName>
        <fullName evidence="12">CAAX farnesyltransferase subunit alpha</fullName>
    </alternativeName>
    <alternativeName>
        <fullName evidence="11">FTase-alpha</fullName>
    </alternativeName>
    <alternativeName>
        <fullName evidence="10">Ras proteins prenyltransferase subunit alpha</fullName>
    </alternativeName>
    <alternativeName>
        <fullName evidence="13">Type I protein geranyl-geranyltransferase subunit alpha</fullName>
    </alternativeName>
</protein>
<dbReference type="Gene3D" id="1.25.40.120">
    <property type="entry name" value="Protein prenylyltransferase"/>
    <property type="match status" value="1"/>
</dbReference>
<evidence type="ECO:0000256" key="7">
    <source>
        <dbReference type="ARBA" id="ARBA00022737"/>
    </source>
</evidence>
<evidence type="ECO:0000313" key="14">
    <source>
        <dbReference type="EMBL" id="OQS07173.1"/>
    </source>
</evidence>
<keyword evidence="6 14" id="KW-0808">Transferase</keyword>
<dbReference type="SUPFAM" id="SSF48439">
    <property type="entry name" value="Protein prenylyltransferase"/>
    <property type="match status" value="1"/>
</dbReference>
<evidence type="ECO:0000313" key="15">
    <source>
        <dbReference type="Proteomes" id="UP000243217"/>
    </source>
</evidence>
<keyword evidence="7" id="KW-0677">Repeat</keyword>
<organism evidence="14 15">
    <name type="scientific">Thraustotheca clavata</name>
    <dbReference type="NCBI Taxonomy" id="74557"/>
    <lineage>
        <taxon>Eukaryota</taxon>
        <taxon>Sar</taxon>
        <taxon>Stramenopiles</taxon>
        <taxon>Oomycota</taxon>
        <taxon>Saprolegniomycetes</taxon>
        <taxon>Saprolegniales</taxon>
        <taxon>Achlyaceae</taxon>
        <taxon>Thraustotheca</taxon>
    </lineage>
</organism>
<dbReference type="EC" id="2.5.1.59" evidence="3"/>
<gene>
    <name evidence="14" type="ORF">THRCLA_00819</name>
</gene>
<evidence type="ECO:0000256" key="4">
    <source>
        <dbReference type="ARBA" id="ARBA00012702"/>
    </source>
</evidence>
<reference evidence="14 15" key="1">
    <citation type="journal article" date="2014" name="Genome Biol. Evol.">
        <title>The secreted proteins of Achlya hypogyna and Thraustotheca clavata identify the ancestral oomycete secretome and reveal gene acquisitions by horizontal gene transfer.</title>
        <authorList>
            <person name="Misner I."/>
            <person name="Blouin N."/>
            <person name="Leonard G."/>
            <person name="Richards T.A."/>
            <person name="Lane C.E."/>
        </authorList>
    </citation>
    <scope>NUCLEOTIDE SEQUENCE [LARGE SCALE GENOMIC DNA]</scope>
    <source>
        <strain evidence="14 15">ATCC 34112</strain>
    </source>
</reference>
<dbReference type="STRING" id="74557.A0A1W0AA65"/>
<evidence type="ECO:0000256" key="8">
    <source>
        <dbReference type="ARBA" id="ARBA00022842"/>
    </source>
</evidence>